<evidence type="ECO:0000256" key="5">
    <source>
        <dbReference type="SAM" id="Phobius"/>
    </source>
</evidence>
<feature type="transmembrane region" description="Helical" evidence="5">
    <location>
        <begin position="243"/>
        <end position="261"/>
    </location>
</feature>
<gene>
    <name evidence="6" type="ORF">ACFSKU_02240</name>
</gene>
<dbReference type="CDD" id="cd13128">
    <property type="entry name" value="MATE_Wzx_like"/>
    <property type="match status" value="1"/>
</dbReference>
<dbReference type="InterPro" id="IPR052556">
    <property type="entry name" value="PolySynth_Transporter"/>
</dbReference>
<proteinExistence type="predicted"/>
<comment type="subcellular location">
    <subcellularLocation>
        <location evidence="1">Membrane</location>
        <topology evidence="1">Multi-pass membrane protein</topology>
    </subcellularLocation>
</comment>
<protein>
    <submittedName>
        <fullName evidence="6">Flippase</fullName>
    </submittedName>
</protein>
<evidence type="ECO:0000256" key="3">
    <source>
        <dbReference type="ARBA" id="ARBA00022989"/>
    </source>
</evidence>
<feature type="transmembrane region" description="Helical" evidence="5">
    <location>
        <begin position="390"/>
        <end position="409"/>
    </location>
</feature>
<keyword evidence="4 5" id="KW-0472">Membrane</keyword>
<reference evidence="7" key="1">
    <citation type="journal article" date="2019" name="Int. J. Syst. Evol. Microbiol.">
        <title>The Global Catalogue of Microorganisms (GCM) 10K type strain sequencing project: providing services to taxonomists for standard genome sequencing and annotation.</title>
        <authorList>
            <consortium name="The Broad Institute Genomics Platform"/>
            <consortium name="The Broad Institute Genome Sequencing Center for Infectious Disease"/>
            <person name="Wu L."/>
            <person name="Ma J."/>
        </authorList>
    </citation>
    <scope>NUCLEOTIDE SEQUENCE [LARGE SCALE GENOMIC DNA]</scope>
    <source>
        <strain evidence="7">JCM 16545</strain>
    </source>
</reference>
<evidence type="ECO:0000256" key="2">
    <source>
        <dbReference type="ARBA" id="ARBA00022692"/>
    </source>
</evidence>
<feature type="transmembrane region" description="Helical" evidence="5">
    <location>
        <begin position="114"/>
        <end position="137"/>
    </location>
</feature>
<dbReference type="RefSeq" id="WP_229961942.1">
    <property type="nucleotide sequence ID" value="NZ_JAJJWI010000016.1"/>
</dbReference>
<feature type="transmembrane region" description="Helical" evidence="5">
    <location>
        <begin position="363"/>
        <end position="383"/>
    </location>
</feature>
<feature type="transmembrane region" description="Helical" evidence="5">
    <location>
        <begin position="326"/>
        <end position="351"/>
    </location>
</feature>
<sequence length="467" mass="52840">MYFILKPNSTLIAISVIGQGIIERIQSKVRKDKGFKEIFENISWLFFDKALRLGVGFFLTALIARQLGTDLFGIWNYAIAFVALFSVFSTLGLDNIVVKELVKDERKHEEILGAAFILKLLGGFVGIFCSLVAISYLRVDDKQIFTIVSIIASGFIFQSFDIIDYFFQSRLKSKLTVYARNAAFLLGAVIKVVLLLYKVSLIYYVTANVFELAFASIFLILVYNKKEQSVFRWIIRFDTIKWLLKESFPLLFAGMVILIYMRTDQIMLGEMIGDSEVGIFSAAVRLSEVWYFVPLVITNSLLPSIVKAKELTFEEYENKVQNSFNIMATLGIVTAAVVSVASYLIISVVFGNEYLNAAPILSIHTWTSVFVFIGFASGNWFVVENLQKFVFYRTLAGAVINVVLNYILIPKYGGIGAAFATLVSQFVASYFFNLFNKRTLPVFKMQTLALLRASGLYFIYKHLIKLK</sequence>
<dbReference type="Pfam" id="PF01943">
    <property type="entry name" value="Polysacc_synt"/>
    <property type="match status" value="1"/>
</dbReference>
<keyword evidence="7" id="KW-1185">Reference proteome</keyword>
<evidence type="ECO:0000313" key="6">
    <source>
        <dbReference type="EMBL" id="MFD2065687.1"/>
    </source>
</evidence>
<dbReference type="Proteomes" id="UP001597369">
    <property type="component" value="Unassembled WGS sequence"/>
</dbReference>
<dbReference type="PANTHER" id="PTHR43424">
    <property type="entry name" value="LOCUS PUTATIVE PROTEIN 1-RELATED"/>
    <property type="match status" value="1"/>
</dbReference>
<comment type="caution">
    <text evidence="6">The sequence shown here is derived from an EMBL/GenBank/DDBJ whole genome shotgun (WGS) entry which is preliminary data.</text>
</comment>
<feature type="transmembrane region" description="Helical" evidence="5">
    <location>
        <begin position="203"/>
        <end position="223"/>
    </location>
</feature>
<feature type="transmembrane region" description="Helical" evidence="5">
    <location>
        <begin position="74"/>
        <end position="93"/>
    </location>
</feature>
<dbReference type="PANTHER" id="PTHR43424:SF1">
    <property type="entry name" value="LOCUS PUTATIVE PROTEIN 1-RELATED"/>
    <property type="match status" value="1"/>
</dbReference>
<accession>A0ABW4WSE9</accession>
<feature type="transmembrane region" description="Helical" evidence="5">
    <location>
        <begin position="178"/>
        <end position="197"/>
    </location>
</feature>
<feature type="transmembrane region" description="Helical" evidence="5">
    <location>
        <begin position="289"/>
        <end position="306"/>
    </location>
</feature>
<keyword evidence="3 5" id="KW-1133">Transmembrane helix</keyword>
<keyword evidence="2 5" id="KW-0812">Transmembrane</keyword>
<name>A0ABW4WSE9_9BACT</name>
<feature type="transmembrane region" description="Helical" evidence="5">
    <location>
        <begin position="50"/>
        <end position="68"/>
    </location>
</feature>
<dbReference type="EMBL" id="JBHUHV010000008">
    <property type="protein sequence ID" value="MFD2065687.1"/>
    <property type="molecule type" value="Genomic_DNA"/>
</dbReference>
<feature type="transmembrane region" description="Helical" evidence="5">
    <location>
        <begin position="143"/>
        <end position="166"/>
    </location>
</feature>
<organism evidence="6 7">
    <name type="scientific">Pontibacter silvestris</name>
    <dbReference type="NCBI Taxonomy" id="2305183"/>
    <lineage>
        <taxon>Bacteria</taxon>
        <taxon>Pseudomonadati</taxon>
        <taxon>Bacteroidota</taxon>
        <taxon>Cytophagia</taxon>
        <taxon>Cytophagales</taxon>
        <taxon>Hymenobacteraceae</taxon>
        <taxon>Pontibacter</taxon>
    </lineage>
</organism>
<evidence type="ECO:0000256" key="1">
    <source>
        <dbReference type="ARBA" id="ARBA00004141"/>
    </source>
</evidence>
<evidence type="ECO:0000256" key="4">
    <source>
        <dbReference type="ARBA" id="ARBA00023136"/>
    </source>
</evidence>
<feature type="transmembrane region" description="Helical" evidence="5">
    <location>
        <begin position="415"/>
        <end position="435"/>
    </location>
</feature>
<evidence type="ECO:0000313" key="7">
    <source>
        <dbReference type="Proteomes" id="UP001597369"/>
    </source>
</evidence>
<dbReference type="InterPro" id="IPR002797">
    <property type="entry name" value="Polysacc_synth"/>
</dbReference>